<evidence type="ECO:0000313" key="1">
    <source>
        <dbReference type="EMBL" id="UPW41257.1"/>
    </source>
</evidence>
<name>A0A976N129_9VIRU</name>
<sequence>MILPYFNISSALIGGVSSLIGSGIQALTNNYTANRDFKRSKELMEIQHKMNIEDWNMKNAYDSPSAVMSRLKQAGLNPDLVYGSGAGNMVSGSVNSSGLGSVPQGSSFGSDLSSSVLNGMSVDSQIQLNKSLANKADADANNTNANTPWVSKLAQSSLKLNDANVKLLNESVEKIRNESELLKVNTEIARRQNELEKVLYDSKVNQQLAELGASEAQSKEIISKFSSYYNAQIQLLVAQAYNQYKTGHAAAENAAVNAYNAQMNAQLGFLNYEVNKTRSSFQNALDNSNIDKNKRSVVESQLVHQWREDLNSVPIIGRPISGLLGIPSSILTNVGN</sequence>
<protein>
    <submittedName>
        <fullName evidence="1">DNA pilot protein</fullName>
    </submittedName>
</protein>
<dbReference type="EMBL" id="OM869565">
    <property type="protein sequence ID" value="UPW41257.1"/>
    <property type="molecule type" value="Genomic_DNA"/>
</dbReference>
<organism evidence="1">
    <name type="scientific">Sigmofec virus UA08Rod_4686</name>
    <dbReference type="NCBI Taxonomy" id="2929406"/>
    <lineage>
        <taxon>Viruses</taxon>
        <taxon>Monodnaviria</taxon>
        <taxon>Sangervirae</taxon>
        <taxon>Phixviricota</taxon>
        <taxon>Malgrandaviricetes</taxon>
        <taxon>Petitvirales</taxon>
        <taxon>Microviridae</taxon>
    </lineage>
</organism>
<proteinExistence type="predicted"/>
<reference evidence="1" key="1">
    <citation type="submission" date="2022-02" db="EMBL/GenBank/DDBJ databases">
        <title>Towards deciphering the DNA virus diversity associated with rodent species in the families Cricetidae and Heteromyidae.</title>
        <authorList>
            <person name="Lund M."/>
            <person name="Larsen B.B."/>
            <person name="Gryseels S."/>
            <person name="Kraberger S."/>
            <person name="Rowsey D.M."/>
            <person name="Steger L."/>
            <person name="Yule K.M."/>
            <person name="Upham N.S."/>
            <person name="Worobey M."/>
            <person name="Van Doorslaer K."/>
            <person name="Varsani A."/>
        </authorList>
    </citation>
    <scope>NUCLEOTIDE SEQUENCE</scope>
    <source>
        <strain evidence="1">UA08Rod_4686</strain>
    </source>
</reference>
<accession>A0A976N129</accession>